<feature type="domain" description="TIR" evidence="7">
    <location>
        <begin position="367"/>
        <end position="519"/>
    </location>
</feature>
<feature type="compositionally biased region" description="Polar residues" evidence="6">
    <location>
        <begin position="771"/>
        <end position="783"/>
    </location>
</feature>
<dbReference type="PROSITE" id="PS50104">
    <property type="entry name" value="TIR"/>
    <property type="match status" value="2"/>
</dbReference>
<evidence type="ECO:0000313" key="8">
    <source>
        <dbReference type="Proteomes" id="UP000694844"/>
    </source>
</evidence>
<keyword evidence="5" id="KW-0472">Membrane</keyword>
<dbReference type="SMART" id="SM00255">
    <property type="entry name" value="TIR"/>
    <property type="match status" value="2"/>
</dbReference>
<keyword evidence="2" id="KW-0812">Transmembrane</keyword>
<reference evidence="9 10" key="1">
    <citation type="submission" date="2025-04" db="UniProtKB">
        <authorList>
            <consortium name="RefSeq"/>
        </authorList>
    </citation>
    <scope>IDENTIFICATION</scope>
    <source>
        <tissue evidence="9 10">Whole sample</tissue>
    </source>
</reference>
<sequence>MAGQPIRVQDSITVDTSFGSHVVELCYGDITQLPVEEKMDIIMVSAFIGDYSNVRGTLIGALNHRLDLSTAELARDKEMDLRTHYSCWISKPLPPGLPLGRLLCFEKTRGGDHDSLKKQIRDIFKVLVPILKNQSTTIITPLLATGHQRSDETIVLEATVNGAISWIQAGLPLKTLKIVLYQEDSKELNACFSKLKTKQMKSQNKKKNTTLEYDVFLLYQPTDSNVVSRLTEKLHNKRADLTIYSSISKFDKQSVWQEGIFDLMMGSKRVVPLLTPNFVNSDECLEMFNMAICCTRLRGQDFLVPLYFETIQIMPVSVSLVQFLDCRVRKEGDTPELKMELASARLILEKEEKERNDVIKTEIKDNFSNDVFISYAHKNPKEAHLLLDEFEKQFPDIDVFFDRQDLQVGGMWQKSLYFSLDAVRCVVALVSSAYLQSVVCQEEFNIAMYRTQTQPRDFLLILVCIEDIPSVPYVYGQQQLVDCRGNQFSKLVPSLAQSVAAWVTEKKKPECYLNISKSVPMFNFERESEMREKDVYDNYSVKLNSIQRKEPYKMPPLDQAENHVVVSVSQNDLSLATCLLYQLQKTSPDMRTTLMVDNTGMDMKCLQSAKQIVVFLSRQYLESAHHLEELFISIIRQRNDRNRKILYLCQASELGETPSFAHLLPIDVSLEDAFWKKMFEEARKTVTLDLPELKGSFTYSSQNYSAMTKLADDILRACAGLTDVKPSPVIAEAGKERSGDVMELSKCLVDTKTFFQNKNTQMSSAEEKPQTTENVAKTHSVPPSNLPPQEKPIDSSASDPMSSEPRNPVPGISSKSVSSPSANQTLSEPSIPQPVALSQSPISSADDQESAAASEALKEKKSSTCNIL</sequence>
<evidence type="ECO:0000256" key="4">
    <source>
        <dbReference type="ARBA" id="ARBA00022989"/>
    </source>
</evidence>
<dbReference type="Pfam" id="PF13676">
    <property type="entry name" value="TIR_2"/>
    <property type="match status" value="2"/>
</dbReference>
<evidence type="ECO:0000256" key="3">
    <source>
        <dbReference type="ARBA" id="ARBA00022729"/>
    </source>
</evidence>
<dbReference type="KEGG" id="cvn:111131714"/>
<dbReference type="Gene3D" id="3.40.50.10140">
    <property type="entry name" value="Toll/interleukin-1 receptor homology (TIR) domain"/>
    <property type="match status" value="2"/>
</dbReference>
<dbReference type="GO" id="GO:0005886">
    <property type="term" value="C:plasma membrane"/>
    <property type="evidence" value="ECO:0007669"/>
    <property type="project" value="TreeGrafter"/>
</dbReference>
<evidence type="ECO:0000256" key="2">
    <source>
        <dbReference type="ARBA" id="ARBA00022692"/>
    </source>
</evidence>
<dbReference type="PANTHER" id="PTHR24365">
    <property type="entry name" value="TOLL-LIKE RECEPTOR"/>
    <property type="match status" value="1"/>
</dbReference>
<organism evidence="8 10">
    <name type="scientific">Crassostrea virginica</name>
    <name type="common">Eastern oyster</name>
    <dbReference type="NCBI Taxonomy" id="6565"/>
    <lineage>
        <taxon>Eukaryota</taxon>
        <taxon>Metazoa</taxon>
        <taxon>Spiralia</taxon>
        <taxon>Lophotrochozoa</taxon>
        <taxon>Mollusca</taxon>
        <taxon>Bivalvia</taxon>
        <taxon>Autobranchia</taxon>
        <taxon>Pteriomorphia</taxon>
        <taxon>Ostreida</taxon>
        <taxon>Ostreoidea</taxon>
        <taxon>Ostreidae</taxon>
        <taxon>Crassostrea</taxon>
    </lineage>
</organism>
<feature type="compositionally biased region" description="Polar residues" evidence="6">
    <location>
        <begin position="822"/>
        <end position="842"/>
    </location>
</feature>
<dbReference type="PANTHER" id="PTHR24365:SF530">
    <property type="entry name" value="MSTPROX-RELATED"/>
    <property type="match status" value="1"/>
</dbReference>
<proteinExistence type="predicted"/>
<evidence type="ECO:0000256" key="6">
    <source>
        <dbReference type="SAM" id="MobiDB-lite"/>
    </source>
</evidence>
<dbReference type="InterPro" id="IPR035897">
    <property type="entry name" value="Toll_tir_struct_dom_sf"/>
</dbReference>
<comment type="subcellular location">
    <subcellularLocation>
        <location evidence="1">Membrane</location>
    </subcellularLocation>
</comment>
<evidence type="ECO:0000313" key="9">
    <source>
        <dbReference type="RefSeq" id="XP_022335075.1"/>
    </source>
</evidence>
<keyword evidence="3" id="KW-0732">Signal</keyword>
<feature type="domain" description="TIR" evidence="7">
    <location>
        <begin position="211"/>
        <end position="341"/>
    </location>
</feature>
<evidence type="ECO:0000259" key="7">
    <source>
        <dbReference type="PROSITE" id="PS50104"/>
    </source>
</evidence>
<dbReference type="GO" id="GO:0007165">
    <property type="term" value="P:signal transduction"/>
    <property type="evidence" value="ECO:0007669"/>
    <property type="project" value="InterPro"/>
</dbReference>
<evidence type="ECO:0000313" key="10">
    <source>
        <dbReference type="RefSeq" id="XP_022335076.1"/>
    </source>
</evidence>
<dbReference type="RefSeq" id="XP_022335076.1">
    <property type="nucleotide sequence ID" value="XM_022479368.1"/>
</dbReference>
<name>A0A8B8E6M5_CRAVI</name>
<keyword evidence="8" id="KW-1185">Reference proteome</keyword>
<keyword evidence="4" id="KW-1133">Transmembrane helix</keyword>
<feature type="region of interest" description="Disordered" evidence="6">
    <location>
        <begin position="758"/>
        <end position="868"/>
    </location>
</feature>
<dbReference type="GeneID" id="111131714"/>
<dbReference type="OrthoDB" id="10037120at2759"/>
<dbReference type="AlphaFoldDB" id="A0A8B8E6M5"/>
<gene>
    <name evidence="9 10" type="primary">LOC111131714</name>
</gene>
<dbReference type="Proteomes" id="UP000694844">
    <property type="component" value="Chromosome 4"/>
</dbReference>
<dbReference type="RefSeq" id="XP_022335075.1">
    <property type="nucleotide sequence ID" value="XM_022479367.1"/>
</dbReference>
<feature type="compositionally biased region" description="Polar residues" evidence="6">
    <location>
        <begin position="795"/>
        <end position="805"/>
    </location>
</feature>
<dbReference type="SUPFAM" id="SSF52200">
    <property type="entry name" value="Toll/Interleukin receptor TIR domain"/>
    <property type="match status" value="3"/>
</dbReference>
<evidence type="ECO:0000256" key="5">
    <source>
        <dbReference type="ARBA" id="ARBA00023136"/>
    </source>
</evidence>
<dbReference type="GO" id="GO:0038023">
    <property type="term" value="F:signaling receptor activity"/>
    <property type="evidence" value="ECO:0007669"/>
    <property type="project" value="TreeGrafter"/>
</dbReference>
<accession>A0A8B8E6M5</accession>
<protein>
    <submittedName>
        <fullName evidence="9 10">Uncharacterized protein LOC111131714</fullName>
    </submittedName>
</protein>
<dbReference type="InterPro" id="IPR000157">
    <property type="entry name" value="TIR_dom"/>
</dbReference>
<evidence type="ECO:0000256" key="1">
    <source>
        <dbReference type="ARBA" id="ARBA00004370"/>
    </source>
</evidence>